<accession>A0A100WK86</accession>
<dbReference type="Proteomes" id="UP000069443">
    <property type="component" value="Unassembled WGS sequence"/>
</dbReference>
<feature type="compositionally biased region" description="Polar residues" evidence="1">
    <location>
        <begin position="74"/>
        <end position="83"/>
    </location>
</feature>
<keyword evidence="2" id="KW-0347">Helicase</keyword>
<reference evidence="3" key="1">
    <citation type="journal article" date="2016" name="Genome Announc.">
        <title>Draft Genome Sequences of Five Rapidly Growing Mycobacterium Species, M. thermoresistibile, M. fortuitum subsp. acetamidolyticum, M. canariasense, M. brisbanense, and M. novocastrense.</title>
        <authorList>
            <person name="Katahira K."/>
            <person name="Ogura Y."/>
            <person name="Gotoh Y."/>
            <person name="Hayashi T."/>
        </authorList>
    </citation>
    <scope>NUCLEOTIDE SEQUENCE [LARGE SCALE GENOMIC DNA]</scope>
    <source>
        <strain evidence="3">JCM15298</strain>
    </source>
</reference>
<evidence type="ECO:0000256" key="1">
    <source>
        <dbReference type="SAM" id="MobiDB-lite"/>
    </source>
</evidence>
<dbReference type="EMBL" id="BCSY01000135">
    <property type="protein sequence ID" value="GAS99368.1"/>
    <property type="molecule type" value="Genomic_DNA"/>
</dbReference>
<dbReference type="AlphaFoldDB" id="A0A100WK86"/>
<keyword evidence="3" id="KW-1185">Reference proteome</keyword>
<proteinExistence type="predicted"/>
<keyword evidence="2" id="KW-0547">Nucleotide-binding</keyword>
<sequence length="137" mass="14858">MEATRTATINNWAHSLVESGQRPETTNPFKEPRAWNGAISTARWGPVSIWPPDSVGMLTTLLWVDLPRMRQEVASTQEDTSAKCNGPRTSPGKAMTCGARAASRPAQPKIRPAVLAVALANRSWTSAQLTTFQNAVT</sequence>
<reference evidence="3" key="2">
    <citation type="submission" date="2016-02" db="EMBL/GenBank/DDBJ databases">
        <title>Draft genome sequence of five rapidly growing Mycobacterium species.</title>
        <authorList>
            <person name="Katahira K."/>
            <person name="Gotou Y."/>
            <person name="Iida K."/>
            <person name="Ogura Y."/>
            <person name="Hayashi T."/>
        </authorList>
    </citation>
    <scope>NUCLEOTIDE SEQUENCE [LARGE SCALE GENOMIC DNA]</scope>
    <source>
        <strain evidence="3">JCM15298</strain>
    </source>
</reference>
<feature type="region of interest" description="Disordered" evidence="1">
    <location>
        <begin position="74"/>
        <end position="106"/>
    </location>
</feature>
<evidence type="ECO:0000313" key="2">
    <source>
        <dbReference type="EMBL" id="GAS99368.1"/>
    </source>
</evidence>
<comment type="caution">
    <text evidence="2">The sequence shown here is derived from an EMBL/GenBank/DDBJ whole genome shotgun (WGS) entry which is preliminary data.</text>
</comment>
<organism evidence="2 3">
    <name type="scientific">Mycolicibacterium canariasense</name>
    <name type="common">Mycobacterium canariasense</name>
    <dbReference type="NCBI Taxonomy" id="228230"/>
    <lineage>
        <taxon>Bacteria</taxon>
        <taxon>Bacillati</taxon>
        <taxon>Actinomycetota</taxon>
        <taxon>Actinomycetes</taxon>
        <taxon>Mycobacteriales</taxon>
        <taxon>Mycobacteriaceae</taxon>
        <taxon>Mycolicibacterium</taxon>
    </lineage>
</organism>
<evidence type="ECO:0000313" key="3">
    <source>
        <dbReference type="Proteomes" id="UP000069443"/>
    </source>
</evidence>
<keyword evidence="2" id="KW-0378">Hydrolase</keyword>
<keyword evidence="2" id="KW-0067">ATP-binding</keyword>
<protein>
    <submittedName>
        <fullName evidence="2">Helicase domain protein</fullName>
    </submittedName>
</protein>
<name>A0A100WK86_MYCCR</name>
<dbReference type="GO" id="GO:0004386">
    <property type="term" value="F:helicase activity"/>
    <property type="evidence" value="ECO:0007669"/>
    <property type="project" value="UniProtKB-KW"/>
</dbReference>
<gene>
    <name evidence="2" type="ORF">RMCC_6333</name>
</gene>